<dbReference type="SUPFAM" id="SSF48452">
    <property type="entry name" value="TPR-like"/>
    <property type="match status" value="1"/>
</dbReference>
<sequence length="401" mass="44895">MFSSRALRPTRRAAIAFSIKGPPQTFRPAISSQQRRAQQQRRQYAIRIPSLQRRSRVRSTPQVNLLFKQADVPPLDFWKEYASRQGPKDLTAETYFNTASQYCDVAVPGTSTWVGALQRDRGIDAYTLHHTAIPLLLRSQATTGHIGMHMLMSASSLGYTPSTLSLIRILTQAENLKVTERKDMFRDPMARFRRILQNGENPDALTLQGLLLVRQGHDTPALKHFDQAIKAASRKDSAGQESMPAVRKPRWAYEGSCYHQRGRILLKQGRREEAAAAFRVVALELDLAKGHLELAKLLPHDAPERETCLLKAAQASQFEACELLAHGAIDKAMDPGVPKAERDDAAKMAYEWALVEPDVTKREKLTSLVKKEFKNAGRGGGLMGTLWGWVGARFARQLPHV</sequence>
<evidence type="ECO:0000313" key="2">
    <source>
        <dbReference type="Proteomes" id="UP001304895"/>
    </source>
</evidence>
<reference evidence="1" key="1">
    <citation type="journal article" date="2023" name="Mol. Phylogenet. Evol.">
        <title>Genome-scale phylogeny and comparative genomics of the fungal order Sordariales.</title>
        <authorList>
            <person name="Hensen N."/>
            <person name="Bonometti L."/>
            <person name="Westerberg I."/>
            <person name="Brannstrom I.O."/>
            <person name="Guillou S."/>
            <person name="Cros-Aarteil S."/>
            <person name="Calhoun S."/>
            <person name="Haridas S."/>
            <person name="Kuo A."/>
            <person name="Mondo S."/>
            <person name="Pangilinan J."/>
            <person name="Riley R."/>
            <person name="LaButti K."/>
            <person name="Andreopoulos B."/>
            <person name="Lipzen A."/>
            <person name="Chen C."/>
            <person name="Yan M."/>
            <person name="Daum C."/>
            <person name="Ng V."/>
            <person name="Clum A."/>
            <person name="Steindorff A."/>
            <person name="Ohm R.A."/>
            <person name="Martin F."/>
            <person name="Silar P."/>
            <person name="Natvig D.O."/>
            <person name="Lalanne C."/>
            <person name="Gautier V."/>
            <person name="Ament-Velasquez S.L."/>
            <person name="Kruys A."/>
            <person name="Hutchinson M.I."/>
            <person name="Powell A.J."/>
            <person name="Barry K."/>
            <person name="Miller A.N."/>
            <person name="Grigoriev I.V."/>
            <person name="Debuchy R."/>
            <person name="Gladieux P."/>
            <person name="Hiltunen Thoren M."/>
            <person name="Johannesson H."/>
        </authorList>
    </citation>
    <scope>NUCLEOTIDE SEQUENCE</scope>
    <source>
        <strain evidence="1">CBS 123565</strain>
    </source>
</reference>
<dbReference type="AlphaFoldDB" id="A0AAN6ZDR8"/>
<name>A0AAN6ZDR8_9PEZI</name>
<dbReference type="EMBL" id="MU853406">
    <property type="protein sequence ID" value="KAK4135335.1"/>
    <property type="molecule type" value="Genomic_DNA"/>
</dbReference>
<protein>
    <submittedName>
        <fullName evidence="1">Uncharacterized protein</fullName>
    </submittedName>
</protein>
<evidence type="ECO:0000313" key="1">
    <source>
        <dbReference type="EMBL" id="KAK4135335.1"/>
    </source>
</evidence>
<gene>
    <name evidence="1" type="ORF">BT67DRAFT_441009</name>
</gene>
<keyword evidence="2" id="KW-1185">Reference proteome</keyword>
<comment type="caution">
    <text evidence="1">The sequence shown here is derived from an EMBL/GenBank/DDBJ whole genome shotgun (WGS) entry which is preliminary data.</text>
</comment>
<reference evidence="1" key="2">
    <citation type="submission" date="2023-05" db="EMBL/GenBank/DDBJ databases">
        <authorList>
            <consortium name="Lawrence Berkeley National Laboratory"/>
            <person name="Steindorff A."/>
            <person name="Hensen N."/>
            <person name="Bonometti L."/>
            <person name="Westerberg I."/>
            <person name="Brannstrom I.O."/>
            <person name="Guillou S."/>
            <person name="Cros-Aarteil S."/>
            <person name="Calhoun S."/>
            <person name="Haridas S."/>
            <person name="Kuo A."/>
            <person name="Mondo S."/>
            <person name="Pangilinan J."/>
            <person name="Riley R."/>
            <person name="Labutti K."/>
            <person name="Andreopoulos B."/>
            <person name="Lipzen A."/>
            <person name="Chen C."/>
            <person name="Yanf M."/>
            <person name="Daum C."/>
            <person name="Ng V."/>
            <person name="Clum A."/>
            <person name="Ohm R."/>
            <person name="Martin F."/>
            <person name="Silar P."/>
            <person name="Natvig D."/>
            <person name="Lalanne C."/>
            <person name="Gautier V."/>
            <person name="Ament-Velasquez S.L."/>
            <person name="Kruys A."/>
            <person name="Hutchinson M.I."/>
            <person name="Powell A.J."/>
            <person name="Barry K."/>
            <person name="Miller A.N."/>
            <person name="Grigoriev I.V."/>
            <person name="Debuchy R."/>
            <person name="Gladieux P."/>
            <person name="Thoren M.H."/>
            <person name="Johannesson H."/>
        </authorList>
    </citation>
    <scope>NUCLEOTIDE SEQUENCE</scope>
    <source>
        <strain evidence="1">CBS 123565</strain>
    </source>
</reference>
<proteinExistence type="predicted"/>
<dbReference type="Gene3D" id="1.25.40.10">
    <property type="entry name" value="Tetratricopeptide repeat domain"/>
    <property type="match status" value="1"/>
</dbReference>
<dbReference type="Proteomes" id="UP001304895">
    <property type="component" value="Unassembled WGS sequence"/>
</dbReference>
<organism evidence="1 2">
    <name type="scientific">Trichocladium antarcticum</name>
    <dbReference type="NCBI Taxonomy" id="1450529"/>
    <lineage>
        <taxon>Eukaryota</taxon>
        <taxon>Fungi</taxon>
        <taxon>Dikarya</taxon>
        <taxon>Ascomycota</taxon>
        <taxon>Pezizomycotina</taxon>
        <taxon>Sordariomycetes</taxon>
        <taxon>Sordariomycetidae</taxon>
        <taxon>Sordariales</taxon>
        <taxon>Chaetomiaceae</taxon>
        <taxon>Trichocladium</taxon>
    </lineage>
</organism>
<accession>A0AAN6ZDR8</accession>
<dbReference type="InterPro" id="IPR011990">
    <property type="entry name" value="TPR-like_helical_dom_sf"/>
</dbReference>